<dbReference type="AlphaFoldDB" id="A0A1Q8CJZ7"/>
<dbReference type="RefSeq" id="WP_075128311.1">
    <property type="nucleotide sequence ID" value="NZ_MSIE01000050.1"/>
</dbReference>
<name>A0A1Q8CJZ7_9PSEU</name>
<feature type="domain" description="Ricin B lectin" evidence="2">
    <location>
        <begin position="49"/>
        <end position="117"/>
    </location>
</feature>
<dbReference type="InterPro" id="IPR000772">
    <property type="entry name" value="Ricin_B_lectin"/>
</dbReference>
<evidence type="ECO:0000313" key="4">
    <source>
        <dbReference type="Proteomes" id="UP000185596"/>
    </source>
</evidence>
<sequence length="193" mass="21029">MLSVLLALGVLTPAASADEATVTAAQAFQQFTANARTSAAVRDSAPFYLRVAGRGDRYCLDNFANGGGANNSPVGLWECNGGISERWRFRVWNSGHYYGYNLVNERSGRCLDYPSSAGNNIGWQFNVYDCKNGAAPGQNFHVTIQSNGDLTFTFEATSFVVAMDAFGDYWHGNGSPVGLWTYVAPGNNLQHWY</sequence>
<organism evidence="3 4">
    <name type="scientific">Actinophytocola xanthii</name>
    <dbReference type="NCBI Taxonomy" id="1912961"/>
    <lineage>
        <taxon>Bacteria</taxon>
        <taxon>Bacillati</taxon>
        <taxon>Actinomycetota</taxon>
        <taxon>Actinomycetes</taxon>
        <taxon>Pseudonocardiales</taxon>
        <taxon>Pseudonocardiaceae</taxon>
    </lineage>
</organism>
<dbReference type="OrthoDB" id="2479530at2"/>
<dbReference type="STRING" id="1912961.BU204_25625"/>
<gene>
    <name evidence="3" type="ORF">BU204_25625</name>
</gene>
<dbReference type="PROSITE" id="PS50231">
    <property type="entry name" value="RICIN_B_LECTIN"/>
    <property type="match status" value="1"/>
</dbReference>
<feature type="signal peptide" evidence="1">
    <location>
        <begin position="1"/>
        <end position="17"/>
    </location>
</feature>
<proteinExistence type="predicted"/>
<protein>
    <recommendedName>
        <fullName evidence="2">Ricin B lectin domain-containing protein</fullName>
    </recommendedName>
</protein>
<dbReference type="SUPFAM" id="SSF50370">
    <property type="entry name" value="Ricin B-like lectins"/>
    <property type="match status" value="1"/>
</dbReference>
<dbReference type="Pfam" id="PF14200">
    <property type="entry name" value="RicinB_lectin_2"/>
    <property type="match status" value="1"/>
</dbReference>
<comment type="caution">
    <text evidence="3">The sequence shown here is derived from an EMBL/GenBank/DDBJ whole genome shotgun (WGS) entry which is preliminary data.</text>
</comment>
<reference evidence="3 4" key="1">
    <citation type="submission" date="2016-12" db="EMBL/GenBank/DDBJ databases">
        <title>The draft genome sequence of Actinophytocola sp. 11-183.</title>
        <authorList>
            <person name="Wang W."/>
            <person name="Yuan L."/>
        </authorList>
    </citation>
    <scope>NUCLEOTIDE SEQUENCE [LARGE SCALE GENOMIC DNA]</scope>
    <source>
        <strain evidence="3 4">11-183</strain>
    </source>
</reference>
<evidence type="ECO:0000259" key="2">
    <source>
        <dbReference type="Pfam" id="PF14200"/>
    </source>
</evidence>
<dbReference type="Proteomes" id="UP000185596">
    <property type="component" value="Unassembled WGS sequence"/>
</dbReference>
<keyword evidence="1" id="KW-0732">Signal</keyword>
<keyword evidence="4" id="KW-1185">Reference proteome</keyword>
<dbReference type="InterPro" id="IPR035992">
    <property type="entry name" value="Ricin_B-like_lectins"/>
</dbReference>
<accession>A0A1Q8CJZ7</accession>
<evidence type="ECO:0000313" key="3">
    <source>
        <dbReference type="EMBL" id="OLF14674.1"/>
    </source>
</evidence>
<evidence type="ECO:0000256" key="1">
    <source>
        <dbReference type="SAM" id="SignalP"/>
    </source>
</evidence>
<dbReference type="EMBL" id="MSIE01000050">
    <property type="protein sequence ID" value="OLF14674.1"/>
    <property type="molecule type" value="Genomic_DNA"/>
</dbReference>
<feature type="chain" id="PRO_5010272376" description="Ricin B lectin domain-containing protein" evidence="1">
    <location>
        <begin position="18"/>
        <end position="193"/>
    </location>
</feature>
<dbReference type="CDD" id="cd00161">
    <property type="entry name" value="beta-trefoil_Ricin-like"/>
    <property type="match status" value="1"/>
</dbReference>
<dbReference type="Gene3D" id="2.80.10.50">
    <property type="match status" value="1"/>
</dbReference>